<dbReference type="InterPro" id="IPR042235">
    <property type="entry name" value="ZP-C_dom"/>
</dbReference>
<name>A0AAN8MAM4_9TELE</name>
<dbReference type="AlphaFoldDB" id="A0AAN8MAM4"/>
<accession>A0AAN8MAM4</accession>
<protein>
    <submittedName>
        <fullName evidence="1">Uncharacterized protein</fullName>
    </submittedName>
</protein>
<evidence type="ECO:0000313" key="2">
    <source>
        <dbReference type="Proteomes" id="UP001356427"/>
    </source>
</evidence>
<dbReference type="Proteomes" id="UP001356427">
    <property type="component" value="Unassembled WGS sequence"/>
</dbReference>
<dbReference type="InterPro" id="IPR051148">
    <property type="entry name" value="Zona_Pellucida_Domain_gp"/>
</dbReference>
<dbReference type="GO" id="GO:0007339">
    <property type="term" value="P:binding of sperm to zona pellucida"/>
    <property type="evidence" value="ECO:0007669"/>
    <property type="project" value="TreeGrafter"/>
</dbReference>
<evidence type="ECO:0000313" key="1">
    <source>
        <dbReference type="EMBL" id="KAK6323513.1"/>
    </source>
</evidence>
<comment type="caution">
    <text evidence="1">The sequence shown here is derived from an EMBL/GenBank/DDBJ whole genome shotgun (WGS) entry which is preliminary data.</text>
</comment>
<organism evidence="1 2">
    <name type="scientific">Coregonus suidteri</name>
    <dbReference type="NCBI Taxonomy" id="861788"/>
    <lineage>
        <taxon>Eukaryota</taxon>
        <taxon>Metazoa</taxon>
        <taxon>Chordata</taxon>
        <taxon>Craniata</taxon>
        <taxon>Vertebrata</taxon>
        <taxon>Euteleostomi</taxon>
        <taxon>Actinopterygii</taxon>
        <taxon>Neopterygii</taxon>
        <taxon>Teleostei</taxon>
        <taxon>Protacanthopterygii</taxon>
        <taxon>Salmoniformes</taxon>
        <taxon>Salmonidae</taxon>
        <taxon>Coregoninae</taxon>
        <taxon>Coregonus</taxon>
    </lineage>
</organism>
<dbReference type="GO" id="GO:0032190">
    <property type="term" value="F:acrosin binding"/>
    <property type="evidence" value="ECO:0007669"/>
    <property type="project" value="TreeGrafter"/>
</dbReference>
<reference evidence="1 2" key="1">
    <citation type="submission" date="2021-04" db="EMBL/GenBank/DDBJ databases">
        <authorList>
            <person name="De Guttry C."/>
            <person name="Zahm M."/>
            <person name="Klopp C."/>
            <person name="Cabau C."/>
            <person name="Louis A."/>
            <person name="Berthelot C."/>
            <person name="Parey E."/>
            <person name="Roest Crollius H."/>
            <person name="Montfort J."/>
            <person name="Robinson-Rechavi M."/>
            <person name="Bucao C."/>
            <person name="Bouchez O."/>
            <person name="Gislard M."/>
            <person name="Lluch J."/>
            <person name="Milhes M."/>
            <person name="Lampietro C."/>
            <person name="Lopez Roques C."/>
            <person name="Donnadieu C."/>
            <person name="Braasch I."/>
            <person name="Desvignes T."/>
            <person name="Postlethwait J."/>
            <person name="Bobe J."/>
            <person name="Wedekind C."/>
            <person name="Guiguen Y."/>
        </authorList>
    </citation>
    <scope>NUCLEOTIDE SEQUENCE [LARGE SCALE GENOMIC DNA]</scope>
    <source>
        <strain evidence="1">Cs_M1</strain>
        <tissue evidence="1">Blood</tissue>
    </source>
</reference>
<dbReference type="PANTHER" id="PTHR23343:SF31">
    <property type="entry name" value="ZONA PELLUCIDA SPERM-BINDING PROTEIN 4"/>
    <property type="match status" value="1"/>
</dbReference>
<dbReference type="GO" id="GO:0060468">
    <property type="term" value="P:prevention of polyspermy"/>
    <property type="evidence" value="ECO:0007669"/>
    <property type="project" value="TreeGrafter"/>
</dbReference>
<dbReference type="PANTHER" id="PTHR23343">
    <property type="entry name" value="ZONA PELLUCIDA SPERM-BINDING PROTEIN"/>
    <property type="match status" value="1"/>
</dbReference>
<dbReference type="Gene3D" id="2.60.40.4100">
    <property type="entry name" value="Zona pellucida, ZP-C domain"/>
    <property type="match status" value="1"/>
</dbReference>
<dbReference type="EMBL" id="JAGTTL010000004">
    <property type="protein sequence ID" value="KAK6323513.1"/>
    <property type="molecule type" value="Genomic_DNA"/>
</dbReference>
<proteinExistence type="predicted"/>
<sequence>MSSSYEVWIGPLASITRDSHFQSSSSRAQTGKWPMSRKDCNEGVEACKSYYTAADYPVTKVLREPVYTEVHILGRTDPKLVLILVGDVNSQP</sequence>
<keyword evidence="2" id="KW-1185">Reference proteome</keyword>
<dbReference type="GO" id="GO:0035804">
    <property type="term" value="F:structural constituent of egg coat"/>
    <property type="evidence" value="ECO:0007669"/>
    <property type="project" value="TreeGrafter"/>
</dbReference>
<dbReference type="GO" id="GO:0035805">
    <property type="term" value="C:egg coat"/>
    <property type="evidence" value="ECO:0007669"/>
    <property type="project" value="TreeGrafter"/>
</dbReference>
<gene>
    <name evidence="1" type="ORF">J4Q44_G00058520</name>
</gene>